<dbReference type="PANTHER" id="PTHR23412:SF15">
    <property type="entry name" value="MESOTHELIN-LIKE PROTEIN"/>
    <property type="match status" value="1"/>
</dbReference>
<keyword evidence="9" id="KW-1185">Reference proteome</keyword>
<feature type="non-terminal residue" evidence="8">
    <location>
        <position position="553"/>
    </location>
</feature>
<keyword evidence="4" id="KW-0130">Cell adhesion</keyword>
<feature type="region of interest" description="Disordered" evidence="7">
    <location>
        <begin position="497"/>
        <end position="553"/>
    </location>
</feature>
<keyword evidence="6" id="KW-0325">Glycoprotein</keyword>
<evidence type="ECO:0000256" key="1">
    <source>
        <dbReference type="ARBA" id="ARBA00004370"/>
    </source>
</evidence>
<feature type="compositionally biased region" description="Pro residues" evidence="7">
    <location>
        <begin position="544"/>
        <end position="553"/>
    </location>
</feature>
<evidence type="ECO:0000256" key="6">
    <source>
        <dbReference type="ARBA" id="ARBA00023180"/>
    </source>
</evidence>
<sequence length="553" mass="59641">AQLSCLARLLAARNLTADFGSFPPDLLLFFDPSEVRAGTCREFYARASRGNLELLPRGSSRRMRLLRGALTCLGVRGSRLEPQQLGSLGALVCDLEPRSIATSGSAVLESLKPCPALTEPQRDALNALLLTADTEYGDPASWDSQTLQDLGPLVLALNQTTLSLVAEAARQDFRKSIAAAYSSQDHSQREKSLNLLRALAAASASSHPRLKRSTDGCESEPITASSIDNSILLFDYTLEQLDLCLSNDVVIENLKGLLEQPSTSEYNQILKGKVDQIFPLGIPEEELKCLWSLGELYTEQEKSQWTVTSSDTLSALLSPSGGQCEEYPVQQLLSSYRALGESLTGPLLQEMGSEYLCKLQEEQIQQIPAEAIEAAGQVNISSCSQSKKDELYRKAREAFVRSYYCQIRPYLGGASAEDLKNLANAGGAINMDLDTFLALNPEELQKLSVTDVKNLLGKNLPELKKAENESLVRSWVEIQFQRELDSVLGIGLQGGLQEPTTAATPASPTASARVTPTATTFSTGPTTTASATPVLTSVAITSPSTPPSSPVPP</sequence>
<evidence type="ECO:0000313" key="8">
    <source>
        <dbReference type="EMBL" id="NWV43956.1"/>
    </source>
</evidence>
<protein>
    <submittedName>
        <fullName evidence="8">MSLNL protein</fullName>
    </submittedName>
</protein>
<dbReference type="InterPro" id="IPR026664">
    <property type="entry name" value="Stereocilin-rel"/>
</dbReference>
<feature type="compositionally biased region" description="Low complexity" evidence="7">
    <location>
        <begin position="499"/>
        <end position="533"/>
    </location>
</feature>
<reference evidence="8 9" key="1">
    <citation type="submission" date="2019-09" db="EMBL/GenBank/DDBJ databases">
        <title>Bird 10,000 Genomes (B10K) Project - Family phase.</title>
        <authorList>
            <person name="Zhang G."/>
        </authorList>
    </citation>
    <scope>NUCLEOTIDE SEQUENCE [LARGE SCALE GENOMIC DNA]</scope>
    <source>
        <strain evidence="8">B10K-DU-029-50</strain>
        <tissue evidence="8">Heart</tissue>
    </source>
</reference>
<evidence type="ECO:0000313" key="9">
    <source>
        <dbReference type="Proteomes" id="UP000575029"/>
    </source>
</evidence>
<dbReference type="Proteomes" id="UP000575029">
    <property type="component" value="Unassembled WGS sequence"/>
</dbReference>
<dbReference type="GO" id="GO:0016020">
    <property type="term" value="C:membrane"/>
    <property type="evidence" value="ECO:0007669"/>
    <property type="project" value="UniProtKB-SubCell"/>
</dbReference>
<dbReference type="PANTHER" id="PTHR23412">
    <property type="entry name" value="STEREOCILIN RELATED"/>
    <property type="match status" value="1"/>
</dbReference>
<evidence type="ECO:0000256" key="5">
    <source>
        <dbReference type="ARBA" id="ARBA00023136"/>
    </source>
</evidence>
<evidence type="ECO:0000256" key="2">
    <source>
        <dbReference type="ARBA" id="ARBA00011016"/>
    </source>
</evidence>
<dbReference type="GO" id="GO:0007160">
    <property type="term" value="P:cell-matrix adhesion"/>
    <property type="evidence" value="ECO:0007669"/>
    <property type="project" value="TreeGrafter"/>
</dbReference>
<dbReference type="EMBL" id="VZRM01008896">
    <property type="protein sequence ID" value="NWV43956.1"/>
    <property type="molecule type" value="Genomic_DNA"/>
</dbReference>
<dbReference type="GO" id="GO:0009986">
    <property type="term" value="C:cell surface"/>
    <property type="evidence" value="ECO:0007669"/>
    <property type="project" value="TreeGrafter"/>
</dbReference>
<feature type="non-terminal residue" evidence="8">
    <location>
        <position position="1"/>
    </location>
</feature>
<gene>
    <name evidence="8" type="primary">Mslnl</name>
    <name evidence="8" type="ORF">GRAPIC_R15863</name>
</gene>
<accession>A0A7K6EYE0</accession>
<dbReference type="InterPro" id="IPR010335">
    <property type="entry name" value="Mesothelin"/>
</dbReference>
<comment type="caution">
    <text evidence="8">The sequence shown here is derived from an EMBL/GenBank/DDBJ whole genome shotgun (WGS) entry which is preliminary data.</text>
</comment>
<keyword evidence="5" id="KW-0472">Membrane</keyword>
<comment type="similarity">
    <text evidence="2">Belongs to the mesothelin family.</text>
</comment>
<evidence type="ECO:0000256" key="3">
    <source>
        <dbReference type="ARBA" id="ARBA00022729"/>
    </source>
</evidence>
<evidence type="ECO:0000256" key="4">
    <source>
        <dbReference type="ARBA" id="ARBA00022889"/>
    </source>
</evidence>
<keyword evidence="3" id="KW-0732">Signal</keyword>
<proteinExistence type="inferred from homology"/>
<dbReference type="Gene3D" id="1.20.970.40">
    <property type="match status" value="1"/>
</dbReference>
<name>A0A7K6EYE0_9PASS</name>
<organism evidence="8 9">
    <name type="scientific">Grantiella picta</name>
    <dbReference type="NCBI Taxonomy" id="266360"/>
    <lineage>
        <taxon>Eukaryota</taxon>
        <taxon>Metazoa</taxon>
        <taxon>Chordata</taxon>
        <taxon>Craniata</taxon>
        <taxon>Vertebrata</taxon>
        <taxon>Euteleostomi</taxon>
        <taxon>Archelosauria</taxon>
        <taxon>Archosauria</taxon>
        <taxon>Dinosauria</taxon>
        <taxon>Saurischia</taxon>
        <taxon>Theropoda</taxon>
        <taxon>Coelurosauria</taxon>
        <taxon>Aves</taxon>
        <taxon>Neognathae</taxon>
        <taxon>Neoaves</taxon>
        <taxon>Telluraves</taxon>
        <taxon>Australaves</taxon>
        <taxon>Passeriformes</taxon>
        <taxon>Meliphagoidea</taxon>
        <taxon>Meliphagidae</taxon>
        <taxon>Grantiella</taxon>
    </lineage>
</organism>
<comment type="subcellular location">
    <subcellularLocation>
        <location evidence="1">Membrane</location>
    </subcellularLocation>
</comment>
<dbReference type="Pfam" id="PF06060">
    <property type="entry name" value="Mesothelin"/>
    <property type="match status" value="1"/>
</dbReference>
<evidence type="ECO:0000256" key="7">
    <source>
        <dbReference type="SAM" id="MobiDB-lite"/>
    </source>
</evidence>
<dbReference type="AlphaFoldDB" id="A0A7K6EYE0"/>